<evidence type="ECO:0000313" key="3">
    <source>
        <dbReference type="WBParaSite" id="SSLN_0000191901-mRNA-1"/>
    </source>
</evidence>
<reference evidence="1 2" key="2">
    <citation type="submission" date="2018-11" db="EMBL/GenBank/DDBJ databases">
        <authorList>
            <consortium name="Pathogen Informatics"/>
        </authorList>
    </citation>
    <scope>NUCLEOTIDE SEQUENCE [LARGE SCALE GENOMIC DNA]</scope>
    <source>
        <strain evidence="1 2">NST_G2</strain>
    </source>
</reference>
<protein>
    <submittedName>
        <fullName evidence="1 3">Uncharacterized protein</fullName>
    </submittedName>
</protein>
<dbReference type="EMBL" id="UYSU01008164">
    <property type="protein sequence ID" value="VDL88236.1"/>
    <property type="molecule type" value="Genomic_DNA"/>
</dbReference>
<evidence type="ECO:0000313" key="1">
    <source>
        <dbReference type="EMBL" id="VDL88236.1"/>
    </source>
</evidence>
<keyword evidence="2" id="KW-1185">Reference proteome</keyword>
<sequence>MFGVDVELMLNTSQQDIQIYGVKFSNRQHPSISLSEFKDILNSPGQYCTRGFDLAEYLLNTRRAVCSLPRPRSQNP</sequence>
<dbReference type="AlphaFoldDB" id="A0A183SCA3"/>
<accession>A0A183SCA3</accession>
<proteinExistence type="predicted"/>
<dbReference type="WBParaSite" id="SSLN_0000191901-mRNA-1">
    <property type="protein sequence ID" value="SSLN_0000191901-mRNA-1"/>
    <property type="gene ID" value="SSLN_0000191901"/>
</dbReference>
<reference evidence="3" key="1">
    <citation type="submission" date="2016-06" db="UniProtKB">
        <authorList>
            <consortium name="WormBaseParasite"/>
        </authorList>
    </citation>
    <scope>IDENTIFICATION</scope>
</reference>
<dbReference type="OrthoDB" id="6308931at2759"/>
<name>A0A183SCA3_SCHSO</name>
<dbReference type="Proteomes" id="UP000275846">
    <property type="component" value="Unassembled WGS sequence"/>
</dbReference>
<organism evidence="3">
    <name type="scientific">Schistocephalus solidus</name>
    <name type="common">Tapeworm</name>
    <dbReference type="NCBI Taxonomy" id="70667"/>
    <lineage>
        <taxon>Eukaryota</taxon>
        <taxon>Metazoa</taxon>
        <taxon>Spiralia</taxon>
        <taxon>Lophotrochozoa</taxon>
        <taxon>Platyhelminthes</taxon>
        <taxon>Cestoda</taxon>
        <taxon>Eucestoda</taxon>
        <taxon>Diphyllobothriidea</taxon>
        <taxon>Diphyllobothriidae</taxon>
        <taxon>Schistocephalus</taxon>
    </lineage>
</organism>
<evidence type="ECO:0000313" key="2">
    <source>
        <dbReference type="Proteomes" id="UP000275846"/>
    </source>
</evidence>
<gene>
    <name evidence="1" type="ORF">SSLN_LOCUS1851</name>
</gene>